<gene>
    <name evidence="6" type="ORF">SAMN04488579_11451</name>
</gene>
<keyword evidence="7" id="KW-1185">Reference proteome</keyword>
<dbReference type="PROSITE" id="PS50110">
    <property type="entry name" value="RESPONSE_REGULATORY"/>
    <property type="match status" value="1"/>
</dbReference>
<dbReference type="InterPro" id="IPR046947">
    <property type="entry name" value="LytR-like"/>
</dbReference>
<evidence type="ECO:0000259" key="5">
    <source>
        <dbReference type="PROSITE" id="PS50930"/>
    </source>
</evidence>
<evidence type="ECO:0000256" key="1">
    <source>
        <dbReference type="ARBA" id="ARBA00018672"/>
    </source>
</evidence>
<name>A0A1H3GLV8_EUBBA</name>
<dbReference type="PANTHER" id="PTHR37299:SF1">
    <property type="entry name" value="STAGE 0 SPORULATION PROTEIN A HOMOLOG"/>
    <property type="match status" value="1"/>
</dbReference>
<dbReference type="EMBL" id="FNOU01000014">
    <property type="protein sequence ID" value="SDY04286.1"/>
    <property type="molecule type" value="Genomic_DNA"/>
</dbReference>
<feature type="modified residue" description="4-aspartylphosphate" evidence="3">
    <location>
        <position position="58"/>
    </location>
</feature>
<comment type="function">
    <text evidence="2">May play the central regulatory role in sporulation. It may be an element of the effector pathway responsible for the activation of sporulation genes in response to nutritional stress. Spo0A may act in concert with spo0H (a sigma factor) to control the expression of some genes that are critical to the sporulation process.</text>
</comment>
<feature type="domain" description="HTH LytTR-type" evidence="5">
    <location>
        <begin position="131"/>
        <end position="230"/>
    </location>
</feature>
<dbReference type="AlphaFoldDB" id="A0A1H3GLV8"/>
<feature type="domain" description="Response regulatory" evidence="4">
    <location>
        <begin position="3"/>
        <end position="120"/>
    </location>
</feature>
<dbReference type="SMART" id="SM00448">
    <property type="entry name" value="REC"/>
    <property type="match status" value="1"/>
</dbReference>
<dbReference type="GO" id="GO:0000156">
    <property type="term" value="F:phosphorelay response regulator activity"/>
    <property type="evidence" value="ECO:0007669"/>
    <property type="project" value="InterPro"/>
</dbReference>
<keyword evidence="6" id="KW-0238">DNA-binding</keyword>
<dbReference type="InterPro" id="IPR007492">
    <property type="entry name" value="LytTR_DNA-bd_dom"/>
</dbReference>
<dbReference type="PROSITE" id="PS50930">
    <property type="entry name" value="HTH_LYTTR"/>
    <property type="match status" value="1"/>
</dbReference>
<organism evidence="6 7">
    <name type="scientific">Eubacterium barkeri</name>
    <name type="common">Clostridium barkeri</name>
    <dbReference type="NCBI Taxonomy" id="1528"/>
    <lineage>
        <taxon>Bacteria</taxon>
        <taxon>Bacillati</taxon>
        <taxon>Bacillota</taxon>
        <taxon>Clostridia</taxon>
        <taxon>Eubacteriales</taxon>
        <taxon>Eubacteriaceae</taxon>
        <taxon>Eubacterium</taxon>
    </lineage>
</organism>
<evidence type="ECO:0000313" key="7">
    <source>
        <dbReference type="Proteomes" id="UP000199652"/>
    </source>
</evidence>
<evidence type="ECO:0000256" key="2">
    <source>
        <dbReference type="ARBA" id="ARBA00024867"/>
    </source>
</evidence>
<dbReference type="Pfam" id="PF00072">
    <property type="entry name" value="Response_reg"/>
    <property type="match status" value="1"/>
</dbReference>
<dbReference type="RefSeq" id="WP_090245696.1">
    <property type="nucleotide sequence ID" value="NZ_FNOU01000014.1"/>
</dbReference>
<dbReference type="Gene3D" id="3.40.50.2300">
    <property type="match status" value="1"/>
</dbReference>
<dbReference type="OrthoDB" id="9788600at2"/>
<keyword evidence="3" id="KW-0597">Phosphoprotein</keyword>
<dbReference type="Proteomes" id="UP000199652">
    <property type="component" value="Unassembled WGS sequence"/>
</dbReference>
<dbReference type="InterPro" id="IPR011006">
    <property type="entry name" value="CheY-like_superfamily"/>
</dbReference>
<dbReference type="GO" id="GO:0003677">
    <property type="term" value="F:DNA binding"/>
    <property type="evidence" value="ECO:0007669"/>
    <property type="project" value="UniProtKB-KW"/>
</dbReference>
<evidence type="ECO:0000259" key="4">
    <source>
        <dbReference type="PROSITE" id="PS50110"/>
    </source>
</evidence>
<dbReference type="STRING" id="1528.SAMN04488579_11451"/>
<accession>A0A1H3GLV8</accession>
<proteinExistence type="predicted"/>
<evidence type="ECO:0000313" key="6">
    <source>
        <dbReference type="EMBL" id="SDY04286.1"/>
    </source>
</evidence>
<dbReference type="SUPFAM" id="SSF52172">
    <property type="entry name" value="CheY-like"/>
    <property type="match status" value="1"/>
</dbReference>
<reference evidence="7" key="1">
    <citation type="submission" date="2016-10" db="EMBL/GenBank/DDBJ databases">
        <authorList>
            <person name="Varghese N."/>
            <person name="Submissions S."/>
        </authorList>
    </citation>
    <scope>NUCLEOTIDE SEQUENCE [LARGE SCALE GENOMIC DNA]</scope>
    <source>
        <strain evidence="7">VPI 5359</strain>
    </source>
</reference>
<dbReference type="InterPro" id="IPR001789">
    <property type="entry name" value="Sig_transdc_resp-reg_receiver"/>
</dbReference>
<evidence type="ECO:0000256" key="3">
    <source>
        <dbReference type="PROSITE-ProRule" id="PRU00169"/>
    </source>
</evidence>
<dbReference type="Pfam" id="PF04397">
    <property type="entry name" value="LytTR"/>
    <property type="match status" value="1"/>
</dbReference>
<sequence>MINIAICDDNPLDLTQLEGSILTLSKELGLPVCLTTYPDGKTLLAHLDHTDFTAIFLDIFMADLNGIDVAQAIAKRSDAFIIFTTTSSEFALEAIDLGAVHYLIKPITEEALREVYRRCAARTTKRRDPLLEITVDRRKLTLFQSDIQYIAANNKTSIIYTSMGSYRTYEAIHHLANRLDTERFIVPQRSYIVNLDYISRFQKTRITLKNGQEITVGRQSRNEVANRYTDYLAGIVRRNVL</sequence>
<dbReference type="PANTHER" id="PTHR37299">
    <property type="entry name" value="TRANSCRIPTIONAL REGULATOR-RELATED"/>
    <property type="match status" value="1"/>
</dbReference>
<dbReference type="Gene3D" id="2.40.50.1020">
    <property type="entry name" value="LytTr DNA-binding domain"/>
    <property type="match status" value="1"/>
</dbReference>
<dbReference type="SMART" id="SM00850">
    <property type="entry name" value="LytTR"/>
    <property type="match status" value="1"/>
</dbReference>
<protein>
    <recommendedName>
        <fullName evidence="1">Stage 0 sporulation protein A homolog</fullName>
    </recommendedName>
</protein>